<sequence length="104" mass="11789">MLLLIDKNKLNSQCSSAFLLQRIPITDGPCCARRLFTLIQRHLMHTLCQRFSVAAACLLQQIRQLQMYELNLLLQQLNPSADSVIDISGHYIRVNTINSPPVVV</sequence>
<accession>A0AAE2CQP7</accession>
<evidence type="ECO:0000313" key="2">
    <source>
        <dbReference type="Proteomes" id="UP001293254"/>
    </source>
</evidence>
<reference evidence="1" key="2">
    <citation type="journal article" date="2024" name="Plant">
        <title>Genomic evolution and insights into agronomic trait innovations of Sesamum species.</title>
        <authorList>
            <person name="Miao H."/>
            <person name="Wang L."/>
            <person name="Qu L."/>
            <person name="Liu H."/>
            <person name="Sun Y."/>
            <person name="Le M."/>
            <person name="Wang Q."/>
            <person name="Wei S."/>
            <person name="Zheng Y."/>
            <person name="Lin W."/>
            <person name="Duan Y."/>
            <person name="Cao H."/>
            <person name="Xiong S."/>
            <person name="Wang X."/>
            <person name="Wei L."/>
            <person name="Li C."/>
            <person name="Ma Q."/>
            <person name="Ju M."/>
            <person name="Zhao R."/>
            <person name="Li G."/>
            <person name="Mu C."/>
            <person name="Tian Q."/>
            <person name="Mei H."/>
            <person name="Zhang T."/>
            <person name="Gao T."/>
            <person name="Zhang H."/>
        </authorList>
    </citation>
    <scope>NUCLEOTIDE SEQUENCE</scope>
    <source>
        <strain evidence="1">3651</strain>
    </source>
</reference>
<reference evidence="1" key="1">
    <citation type="submission" date="2020-06" db="EMBL/GenBank/DDBJ databases">
        <authorList>
            <person name="Li T."/>
            <person name="Hu X."/>
            <person name="Zhang T."/>
            <person name="Song X."/>
            <person name="Zhang H."/>
            <person name="Dai N."/>
            <person name="Sheng W."/>
            <person name="Hou X."/>
            <person name="Wei L."/>
        </authorList>
    </citation>
    <scope>NUCLEOTIDE SEQUENCE</scope>
    <source>
        <strain evidence="1">3651</strain>
        <tissue evidence="1">Leaf</tissue>
    </source>
</reference>
<name>A0AAE2CQP7_9LAMI</name>
<evidence type="ECO:0000313" key="1">
    <source>
        <dbReference type="EMBL" id="KAK4431000.1"/>
    </source>
</evidence>
<keyword evidence="2" id="KW-1185">Reference proteome</keyword>
<gene>
    <name evidence="1" type="ORF">Salat_0862000</name>
</gene>
<protein>
    <submittedName>
        <fullName evidence="1">Uncharacterized protein</fullName>
    </submittedName>
</protein>
<proteinExistence type="predicted"/>
<comment type="caution">
    <text evidence="1">The sequence shown here is derived from an EMBL/GenBank/DDBJ whole genome shotgun (WGS) entry which is preliminary data.</text>
</comment>
<dbReference type="EMBL" id="JACGWO010000003">
    <property type="protein sequence ID" value="KAK4431000.1"/>
    <property type="molecule type" value="Genomic_DNA"/>
</dbReference>
<organism evidence="1 2">
    <name type="scientific">Sesamum alatum</name>
    <dbReference type="NCBI Taxonomy" id="300844"/>
    <lineage>
        <taxon>Eukaryota</taxon>
        <taxon>Viridiplantae</taxon>
        <taxon>Streptophyta</taxon>
        <taxon>Embryophyta</taxon>
        <taxon>Tracheophyta</taxon>
        <taxon>Spermatophyta</taxon>
        <taxon>Magnoliopsida</taxon>
        <taxon>eudicotyledons</taxon>
        <taxon>Gunneridae</taxon>
        <taxon>Pentapetalae</taxon>
        <taxon>asterids</taxon>
        <taxon>lamiids</taxon>
        <taxon>Lamiales</taxon>
        <taxon>Pedaliaceae</taxon>
        <taxon>Sesamum</taxon>
    </lineage>
</organism>
<dbReference type="Proteomes" id="UP001293254">
    <property type="component" value="Unassembled WGS sequence"/>
</dbReference>
<dbReference type="AlphaFoldDB" id="A0AAE2CQP7"/>